<dbReference type="AlphaFoldDB" id="A0A9D9DBT3"/>
<dbReference type="PROSITE" id="PS00093">
    <property type="entry name" value="N4_MTASE"/>
    <property type="match status" value="1"/>
</dbReference>
<evidence type="ECO:0000256" key="6">
    <source>
        <dbReference type="ARBA" id="ARBA00023125"/>
    </source>
</evidence>
<dbReference type="InterPro" id="IPR001091">
    <property type="entry name" value="RM_Methyltransferase"/>
</dbReference>
<evidence type="ECO:0000256" key="7">
    <source>
        <dbReference type="ARBA" id="ARBA00049120"/>
    </source>
</evidence>
<dbReference type="GO" id="GO:0032259">
    <property type="term" value="P:methylation"/>
    <property type="evidence" value="ECO:0007669"/>
    <property type="project" value="UniProtKB-KW"/>
</dbReference>
<dbReference type="PRINTS" id="PR00508">
    <property type="entry name" value="S21N4MTFRASE"/>
</dbReference>
<dbReference type="GO" id="GO:0009307">
    <property type="term" value="P:DNA restriction-modification system"/>
    <property type="evidence" value="ECO:0007669"/>
    <property type="project" value="UniProtKB-KW"/>
</dbReference>
<evidence type="ECO:0000313" key="10">
    <source>
        <dbReference type="EMBL" id="MBO8416012.1"/>
    </source>
</evidence>
<comment type="catalytic activity">
    <reaction evidence="7">
        <text>a 2'-deoxycytidine in DNA + S-adenosyl-L-methionine = an N(4)-methyl-2'-deoxycytidine in DNA + S-adenosyl-L-homocysteine + H(+)</text>
        <dbReference type="Rhea" id="RHEA:16857"/>
        <dbReference type="Rhea" id="RHEA-COMP:11369"/>
        <dbReference type="Rhea" id="RHEA-COMP:13674"/>
        <dbReference type="ChEBI" id="CHEBI:15378"/>
        <dbReference type="ChEBI" id="CHEBI:57856"/>
        <dbReference type="ChEBI" id="CHEBI:59789"/>
        <dbReference type="ChEBI" id="CHEBI:85452"/>
        <dbReference type="ChEBI" id="CHEBI:137933"/>
        <dbReference type="EC" id="2.1.1.113"/>
    </reaction>
</comment>
<dbReference type="InterPro" id="IPR017985">
    <property type="entry name" value="MeTrfase_CN4_CS"/>
</dbReference>
<protein>
    <recommendedName>
        <fullName evidence="8">Methyltransferase</fullName>
        <ecNumber evidence="8">2.1.1.-</ecNumber>
    </recommendedName>
</protein>
<evidence type="ECO:0000256" key="1">
    <source>
        <dbReference type="ARBA" id="ARBA00010203"/>
    </source>
</evidence>
<comment type="similarity">
    <text evidence="1">Belongs to the N(4)/N(6)-methyltransferase family. N(4) subfamily.</text>
</comment>
<keyword evidence="4" id="KW-0949">S-adenosyl-L-methionine</keyword>
<keyword evidence="6" id="KW-0238">DNA-binding</keyword>
<reference evidence="10" key="2">
    <citation type="journal article" date="2021" name="PeerJ">
        <title>Extensive microbial diversity within the chicken gut microbiome revealed by metagenomics and culture.</title>
        <authorList>
            <person name="Gilroy R."/>
            <person name="Ravi A."/>
            <person name="Getino M."/>
            <person name="Pursley I."/>
            <person name="Horton D.L."/>
            <person name="Alikhan N.F."/>
            <person name="Baker D."/>
            <person name="Gharbi K."/>
            <person name="Hall N."/>
            <person name="Watson M."/>
            <person name="Adriaenssens E.M."/>
            <person name="Foster-Nyarko E."/>
            <person name="Jarju S."/>
            <person name="Secka A."/>
            <person name="Antonio M."/>
            <person name="Oren A."/>
            <person name="Chaudhuri R.R."/>
            <person name="La Ragione R."/>
            <person name="Hildebrand F."/>
            <person name="Pallen M.J."/>
        </authorList>
    </citation>
    <scope>NUCLEOTIDE SEQUENCE</scope>
    <source>
        <strain evidence="10">17213</strain>
    </source>
</reference>
<dbReference type="InterPro" id="IPR029063">
    <property type="entry name" value="SAM-dependent_MTases_sf"/>
</dbReference>
<evidence type="ECO:0000256" key="8">
    <source>
        <dbReference type="RuleBase" id="RU362026"/>
    </source>
</evidence>
<dbReference type="Proteomes" id="UP000823631">
    <property type="component" value="Unassembled WGS sequence"/>
</dbReference>
<dbReference type="GO" id="GO:0003677">
    <property type="term" value="F:DNA binding"/>
    <property type="evidence" value="ECO:0007669"/>
    <property type="project" value="UniProtKB-KW"/>
</dbReference>
<dbReference type="Gene3D" id="3.40.50.150">
    <property type="entry name" value="Vaccinia Virus protein VP39"/>
    <property type="match status" value="1"/>
</dbReference>
<accession>A0A9D9DBT3</accession>
<dbReference type="EC" id="2.1.1.-" evidence="8"/>
<keyword evidence="3" id="KW-0808">Transferase</keyword>
<evidence type="ECO:0000256" key="3">
    <source>
        <dbReference type="ARBA" id="ARBA00022679"/>
    </source>
</evidence>
<dbReference type="EMBL" id="JADINH010000137">
    <property type="protein sequence ID" value="MBO8416012.1"/>
    <property type="molecule type" value="Genomic_DNA"/>
</dbReference>
<evidence type="ECO:0000256" key="4">
    <source>
        <dbReference type="ARBA" id="ARBA00022691"/>
    </source>
</evidence>
<evidence type="ECO:0000259" key="9">
    <source>
        <dbReference type="Pfam" id="PF01555"/>
    </source>
</evidence>
<evidence type="ECO:0000313" key="11">
    <source>
        <dbReference type="Proteomes" id="UP000823631"/>
    </source>
</evidence>
<keyword evidence="2" id="KW-0489">Methyltransferase</keyword>
<evidence type="ECO:0000256" key="5">
    <source>
        <dbReference type="ARBA" id="ARBA00022747"/>
    </source>
</evidence>
<gene>
    <name evidence="10" type="ORF">IAB19_06515</name>
</gene>
<organism evidence="10 11">
    <name type="scientific">Candidatus Avisuccinivibrio stercorigallinarum</name>
    <dbReference type="NCBI Taxonomy" id="2840704"/>
    <lineage>
        <taxon>Bacteria</taxon>
        <taxon>Pseudomonadati</taxon>
        <taxon>Pseudomonadota</taxon>
        <taxon>Gammaproteobacteria</taxon>
        <taxon>Aeromonadales</taxon>
        <taxon>Succinivibrionaceae</taxon>
        <taxon>Succinivibrionaceae incertae sedis</taxon>
        <taxon>Candidatus Avisuccinivibrio</taxon>
    </lineage>
</organism>
<reference evidence="10" key="1">
    <citation type="submission" date="2020-10" db="EMBL/GenBank/DDBJ databases">
        <authorList>
            <person name="Gilroy R."/>
        </authorList>
    </citation>
    <scope>NUCLEOTIDE SEQUENCE</scope>
    <source>
        <strain evidence="10">17213</strain>
    </source>
</reference>
<dbReference type="SUPFAM" id="SSF53335">
    <property type="entry name" value="S-adenosyl-L-methionine-dependent methyltransferases"/>
    <property type="match status" value="1"/>
</dbReference>
<dbReference type="InterPro" id="IPR002941">
    <property type="entry name" value="DNA_methylase_N4/N6"/>
</dbReference>
<dbReference type="GO" id="GO:0008170">
    <property type="term" value="F:N-methyltransferase activity"/>
    <property type="evidence" value="ECO:0007669"/>
    <property type="project" value="InterPro"/>
</dbReference>
<keyword evidence="5" id="KW-0680">Restriction system</keyword>
<proteinExistence type="inferred from homology"/>
<evidence type="ECO:0000256" key="2">
    <source>
        <dbReference type="ARBA" id="ARBA00022603"/>
    </source>
</evidence>
<dbReference type="GO" id="GO:0015667">
    <property type="term" value="F:site-specific DNA-methyltransferase (cytosine-N4-specific) activity"/>
    <property type="evidence" value="ECO:0007669"/>
    <property type="project" value="UniProtKB-EC"/>
</dbReference>
<dbReference type="Pfam" id="PF01555">
    <property type="entry name" value="N6_N4_Mtase"/>
    <property type="match status" value="1"/>
</dbReference>
<comment type="caution">
    <text evidence="10">The sequence shown here is derived from an EMBL/GenBank/DDBJ whole genome shotgun (WGS) entry which is preliminary data.</text>
</comment>
<name>A0A9D9DBT3_9GAMM</name>
<feature type="domain" description="DNA methylase N-4/N-6" evidence="9">
    <location>
        <begin position="40"/>
        <end position="347"/>
    </location>
</feature>
<sequence>MTEFTVKNKVKAFLQESSTVPLFLQGDALQVLQDFPGECIDLVFTSPPYYRQRAYAACGLGLEDSAGEYLDKLTAVCAQIFRVLKPAGSFWLNLSDSYLHKGVMLLPWRLAQRLCDELGFTLRNQVIWHKVKGGPDPARDRLRNLWEPLFFFTKSARDYYFNDEAARLPPGRAQSVRHGAVVSAGGVTGVRYRRKIELSTALSNTEKKAALAALDQALAEVEQGSIPDFRLVPRAGGRITHGSAPQLSGRARELEQRGFYILKYSPKGARLSDVWDILPEDSQGRAGAHGAVFPPDLPRRPIVLTCPPGGVVLDPFAGSGTTCLAAGELERRSVGIDLCAQYLEQARQRCER</sequence>